<dbReference type="Proteomes" id="UP000789739">
    <property type="component" value="Unassembled WGS sequence"/>
</dbReference>
<feature type="compositionally biased region" description="Polar residues" evidence="1">
    <location>
        <begin position="112"/>
        <end position="122"/>
    </location>
</feature>
<keyword evidence="3" id="KW-1185">Reference proteome</keyword>
<sequence length="213" mass="24961">MDYKAPTHAEIDDYFSTNPMSEWHLLNITEKNENDSYPKYASEYAKKLRMAMKKIVDRVERRELVEENVIDIRQKQTMRDQLSESKALDEITNAIVGKRKRDDDDDDEIDNSKISKNGNNEPMVQENYEEITTSEKGHSNGFEISSFGIEVKSKQISTWDYVIPKMEIRDDSSKDWINEGHNFSEDFRQFQKSIIEKLKTDPVLNYTTDVESI</sequence>
<reference evidence="2" key="1">
    <citation type="submission" date="2021-06" db="EMBL/GenBank/DDBJ databases">
        <authorList>
            <person name="Kallberg Y."/>
            <person name="Tangrot J."/>
            <person name="Rosling A."/>
        </authorList>
    </citation>
    <scope>NUCLEOTIDE SEQUENCE</scope>
    <source>
        <strain evidence="2">BR232B</strain>
    </source>
</reference>
<evidence type="ECO:0000313" key="3">
    <source>
        <dbReference type="Proteomes" id="UP000789739"/>
    </source>
</evidence>
<comment type="caution">
    <text evidence="2">The sequence shown here is derived from an EMBL/GenBank/DDBJ whole genome shotgun (WGS) entry which is preliminary data.</text>
</comment>
<organism evidence="2 3">
    <name type="scientific">Paraglomus brasilianum</name>
    <dbReference type="NCBI Taxonomy" id="144538"/>
    <lineage>
        <taxon>Eukaryota</taxon>
        <taxon>Fungi</taxon>
        <taxon>Fungi incertae sedis</taxon>
        <taxon>Mucoromycota</taxon>
        <taxon>Glomeromycotina</taxon>
        <taxon>Glomeromycetes</taxon>
        <taxon>Paraglomerales</taxon>
        <taxon>Paraglomeraceae</taxon>
        <taxon>Paraglomus</taxon>
    </lineage>
</organism>
<dbReference type="AlphaFoldDB" id="A0A9N9BMR7"/>
<name>A0A9N9BMR7_9GLOM</name>
<gene>
    <name evidence="2" type="ORF">PBRASI_LOCUS6227</name>
</gene>
<evidence type="ECO:0000256" key="1">
    <source>
        <dbReference type="SAM" id="MobiDB-lite"/>
    </source>
</evidence>
<protein>
    <submittedName>
        <fullName evidence="2">955_t:CDS:1</fullName>
    </submittedName>
</protein>
<dbReference type="OrthoDB" id="2422680at2759"/>
<evidence type="ECO:0000313" key="2">
    <source>
        <dbReference type="EMBL" id="CAG8573467.1"/>
    </source>
</evidence>
<dbReference type="EMBL" id="CAJVPI010000804">
    <property type="protein sequence ID" value="CAG8573467.1"/>
    <property type="molecule type" value="Genomic_DNA"/>
</dbReference>
<accession>A0A9N9BMR7</accession>
<feature type="region of interest" description="Disordered" evidence="1">
    <location>
        <begin position="97"/>
        <end position="124"/>
    </location>
</feature>
<feature type="non-terminal residue" evidence="2">
    <location>
        <position position="213"/>
    </location>
</feature>
<proteinExistence type="predicted"/>